<comment type="caution">
    <text evidence="2">The sequence shown here is derived from an EMBL/GenBank/DDBJ whole genome shotgun (WGS) entry which is preliminary data.</text>
</comment>
<dbReference type="Proteomes" id="UP000499080">
    <property type="component" value="Unassembled WGS sequence"/>
</dbReference>
<organism evidence="2 3">
    <name type="scientific">Araneus ventricosus</name>
    <name type="common">Orbweaver spider</name>
    <name type="synonym">Epeira ventricosa</name>
    <dbReference type="NCBI Taxonomy" id="182803"/>
    <lineage>
        <taxon>Eukaryota</taxon>
        <taxon>Metazoa</taxon>
        <taxon>Ecdysozoa</taxon>
        <taxon>Arthropoda</taxon>
        <taxon>Chelicerata</taxon>
        <taxon>Arachnida</taxon>
        <taxon>Araneae</taxon>
        <taxon>Araneomorphae</taxon>
        <taxon>Entelegynae</taxon>
        <taxon>Araneoidea</taxon>
        <taxon>Araneidae</taxon>
        <taxon>Araneus</taxon>
    </lineage>
</organism>
<keyword evidence="3" id="KW-1185">Reference proteome</keyword>
<keyword evidence="1" id="KW-1133">Transmembrane helix</keyword>
<feature type="transmembrane region" description="Helical" evidence="1">
    <location>
        <begin position="39"/>
        <end position="61"/>
    </location>
</feature>
<name>A0A4Y2CUG5_ARAVE</name>
<proteinExistence type="predicted"/>
<keyword evidence="1" id="KW-0472">Membrane</keyword>
<evidence type="ECO:0000313" key="2">
    <source>
        <dbReference type="EMBL" id="GBM07328.1"/>
    </source>
</evidence>
<gene>
    <name evidence="2" type="ORF">AVEN_187875_1</name>
</gene>
<keyword evidence="1" id="KW-0812">Transmembrane</keyword>
<evidence type="ECO:0000256" key="1">
    <source>
        <dbReference type="SAM" id="Phobius"/>
    </source>
</evidence>
<dbReference type="AlphaFoldDB" id="A0A4Y2CUG5"/>
<evidence type="ECO:0000313" key="3">
    <source>
        <dbReference type="Proteomes" id="UP000499080"/>
    </source>
</evidence>
<sequence>MPFFFTHSAPFVQWKKRTLAKAVYGSTFVSDHWWMAGEMAFIAFLLVWKEIFGLILAWTFSTSQCHGAIMRSPAFCERLSDSGGLARLPACPMASGPP</sequence>
<reference evidence="2 3" key="1">
    <citation type="journal article" date="2019" name="Sci. Rep.">
        <title>Orb-weaving spider Araneus ventricosus genome elucidates the spidroin gene catalogue.</title>
        <authorList>
            <person name="Kono N."/>
            <person name="Nakamura H."/>
            <person name="Ohtoshi R."/>
            <person name="Moran D.A.P."/>
            <person name="Shinohara A."/>
            <person name="Yoshida Y."/>
            <person name="Fujiwara M."/>
            <person name="Mori M."/>
            <person name="Tomita M."/>
            <person name="Arakawa K."/>
        </authorList>
    </citation>
    <scope>NUCLEOTIDE SEQUENCE [LARGE SCALE GENOMIC DNA]</scope>
</reference>
<protein>
    <submittedName>
        <fullName evidence="2">Uncharacterized protein</fullName>
    </submittedName>
</protein>
<accession>A0A4Y2CUG5</accession>
<dbReference type="EMBL" id="BGPR01000241">
    <property type="protein sequence ID" value="GBM07328.1"/>
    <property type="molecule type" value="Genomic_DNA"/>
</dbReference>